<dbReference type="AlphaFoldDB" id="A0A3B0TZD7"/>
<dbReference type="InterPro" id="IPR041222">
    <property type="entry name" value="PriA_3primeBD"/>
</dbReference>
<dbReference type="PANTHER" id="PTHR30580">
    <property type="entry name" value="PRIMOSOMAL PROTEIN N"/>
    <property type="match status" value="1"/>
</dbReference>
<keyword evidence="1" id="KW-0639">Primosome</keyword>
<keyword evidence="10" id="KW-0413">Isomerase</keyword>
<keyword evidence="7" id="KW-0862">Zinc</keyword>
<dbReference type="GO" id="GO:0006302">
    <property type="term" value="P:double-strand break repair"/>
    <property type="evidence" value="ECO:0007669"/>
    <property type="project" value="InterPro"/>
</dbReference>
<reference evidence="14" key="1">
    <citation type="submission" date="2018-06" db="EMBL/GenBank/DDBJ databases">
        <authorList>
            <person name="Zhirakovskaya E."/>
        </authorList>
    </citation>
    <scope>NUCLEOTIDE SEQUENCE</scope>
</reference>
<organism evidence="14">
    <name type="scientific">hydrothermal vent metagenome</name>
    <dbReference type="NCBI Taxonomy" id="652676"/>
    <lineage>
        <taxon>unclassified sequences</taxon>
        <taxon>metagenomes</taxon>
        <taxon>ecological metagenomes</taxon>
    </lineage>
</organism>
<dbReference type="NCBIfam" id="TIGR00595">
    <property type="entry name" value="priA"/>
    <property type="match status" value="1"/>
</dbReference>
<keyword evidence="5" id="KW-0378">Hydrolase</keyword>
<accession>A0A3B0TZD7</accession>
<feature type="domain" description="Helicase ATP-binding" evidence="13">
    <location>
        <begin position="237"/>
        <end position="403"/>
    </location>
</feature>
<dbReference type="GO" id="GO:0006310">
    <property type="term" value="P:DNA recombination"/>
    <property type="evidence" value="ECO:0007669"/>
    <property type="project" value="InterPro"/>
</dbReference>
<dbReference type="EMBL" id="UOEQ01000141">
    <property type="protein sequence ID" value="VAW17499.1"/>
    <property type="molecule type" value="Genomic_DNA"/>
</dbReference>
<keyword evidence="4" id="KW-0547">Nucleotide-binding</keyword>
<dbReference type="GO" id="GO:0016787">
    <property type="term" value="F:hydrolase activity"/>
    <property type="evidence" value="ECO:0007669"/>
    <property type="project" value="UniProtKB-KW"/>
</dbReference>
<comment type="catalytic activity">
    <reaction evidence="12">
        <text>ATP + H2O = ADP + phosphate + H(+)</text>
        <dbReference type="Rhea" id="RHEA:13065"/>
        <dbReference type="ChEBI" id="CHEBI:15377"/>
        <dbReference type="ChEBI" id="CHEBI:15378"/>
        <dbReference type="ChEBI" id="CHEBI:30616"/>
        <dbReference type="ChEBI" id="CHEBI:43474"/>
        <dbReference type="ChEBI" id="CHEBI:456216"/>
        <dbReference type="EC" id="5.6.2.4"/>
    </reaction>
</comment>
<keyword evidence="6 14" id="KW-0347">Helicase</keyword>
<evidence type="ECO:0000256" key="11">
    <source>
        <dbReference type="ARBA" id="ARBA00034808"/>
    </source>
</evidence>
<keyword evidence="2" id="KW-0235">DNA replication</keyword>
<dbReference type="InterPro" id="IPR041236">
    <property type="entry name" value="PriA_C"/>
</dbReference>
<dbReference type="EC" id="5.6.2.4" evidence="11"/>
<dbReference type="InterPro" id="IPR027417">
    <property type="entry name" value="P-loop_NTPase"/>
</dbReference>
<proteinExistence type="inferred from homology"/>
<evidence type="ECO:0000256" key="9">
    <source>
        <dbReference type="ARBA" id="ARBA00023125"/>
    </source>
</evidence>
<dbReference type="Pfam" id="PF00270">
    <property type="entry name" value="DEAD"/>
    <property type="match status" value="1"/>
</dbReference>
<dbReference type="InterPro" id="IPR040498">
    <property type="entry name" value="PriA_CRR"/>
</dbReference>
<evidence type="ECO:0000256" key="10">
    <source>
        <dbReference type="ARBA" id="ARBA00023235"/>
    </source>
</evidence>
<name>A0A3B0TZD7_9ZZZZ</name>
<dbReference type="Pfam" id="PF18074">
    <property type="entry name" value="PriA_C"/>
    <property type="match status" value="1"/>
</dbReference>
<keyword evidence="8" id="KW-0067">ATP-binding</keyword>
<dbReference type="PANTHER" id="PTHR30580:SF0">
    <property type="entry name" value="PRIMOSOMAL PROTEIN N"/>
    <property type="match status" value="1"/>
</dbReference>
<evidence type="ECO:0000256" key="8">
    <source>
        <dbReference type="ARBA" id="ARBA00022840"/>
    </source>
</evidence>
<sequence length="755" mass="82515">MAWVQIAKIALVRIAVLPKFENMNDAAIKFEHGDIVSVMVAVAVDRAYSYKVPLGMVVKRGSIVMVALGPRPTLGVVWGAPEDQQAHNRLKDIEHCFDVNPLSEELMKLVDWVARYTLAKPGMVLRGVLRSKEALDLPKPIIGYTYSGIIPERMSNARSRVLEIFTRDEGAANIAWPKSALIGESSVSASVIEGLVKVGSLSKVELPPARAYEAPDVDFSSSDLNPHQKKALAEIRAANSEGKNTVLLDGVTGSGKTRIFFEAVADVLRQNKQILILLPEIALTQSFVDRFAERFGTKPAQWHSDVTPAQRAKVWRGVLNGDVRAVLGARSALFLPFSALGLIVLDEEHDGAFKQSDGVNYHARDMAVVRASLAGAKVILSSATPSVESRNNANEGRYGHVLIKQRHMDAKLPDIKTIDMRSEGPEKGSWIAPELAREIFATIDKGEQVLLFLNRRGYAPLTVCRSCGHQYQCADCSAWLVEHRFLGKLACHYCGHEIATPSSCANCHVEGSLTAVGPGIERVAEEAATRFPEARQVILSSDMGSSAQIRQRFAEISNGDYDLIIGTQLVAKGHHFEKLTLVGVLDADLGLAHGDPRAAEKTFQLLTQVTGRAGRAAKSGRAYLQTYNPDHAVIKTMINGDREGFYAHELEVRKSSSLPPFGRLAALIISASEHSEAKAYARHLLSVAPQGDGVRLFGPADAPILLVRGRYRVRILAQSAKQFDLSGYVRFWLEGANKAKGNLRVQVDIDPVSFY</sequence>
<dbReference type="GO" id="GO:0043138">
    <property type="term" value="F:3'-5' DNA helicase activity"/>
    <property type="evidence" value="ECO:0007669"/>
    <property type="project" value="UniProtKB-EC"/>
</dbReference>
<keyword evidence="9" id="KW-0238">DNA-binding</keyword>
<evidence type="ECO:0000313" key="14">
    <source>
        <dbReference type="EMBL" id="VAW17499.1"/>
    </source>
</evidence>
<dbReference type="SMART" id="SM00487">
    <property type="entry name" value="DEXDc"/>
    <property type="match status" value="1"/>
</dbReference>
<dbReference type="FunFam" id="3.40.50.300:FF:000489">
    <property type="entry name" value="Primosome assembly protein PriA"/>
    <property type="match status" value="1"/>
</dbReference>
<evidence type="ECO:0000256" key="2">
    <source>
        <dbReference type="ARBA" id="ARBA00022705"/>
    </source>
</evidence>
<dbReference type="InterPro" id="IPR005259">
    <property type="entry name" value="PriA"/>
</dbReference>
<protein>
    <recommendedName>
        <fullName evidence="11">DNA 3'-5' helicase</fullName>
        <ecNumber evidence="11">5.6.2.4</ecNumber>
    </recommendedName>
</protein>
<dbReference type="InterPro" id="IPR014001">
    <property type="entry name" value="Helicase_ATP-bd"/>
</dbReference>
<gene>
    <name evidence="14" type="ORF">MNBD_ALPHA11-543</name>
</gene>
<dbReference type="GO" id="GO:0006269">
    <property type="term" value="P:DNA replication, synthesis of primer"/>
    <property type="evidence" value="ECO:0007669"/>
    <property type="project" value="UniProtKB-KW"/>
</dbReference>
<dbReference type="HAMAP" id="MF_00983">
    <property type="entry name" value="PriA"/>
    <property type="match status" value="1"/>
</dbReference>
<dbReference type="GO" id="GO:0005524">
    <property type="term" value="F:ATP binding"/>
    <property type="evidence" value="ECO:0007669"/>
    <property type="project" value="UniProtKB-KW"/>
</dbReference>
<evidence type="ECO:0000259" key="13">
    <source>
        <dbReference type="PROSITE" id="PS51192"/>
    </source>
</evidence>
<dbReference type="CDD" id="cd17929">
    <property type="entry name" value="DEXHc_priA"/>
    <property type="match status" value="1"/>
</dbReference>
<evidence type="ECO:0000256" key="12">
    <source>
        <dbReference type="ARBA" id="ARBA00048988"/>
    </source>
</evidence>
<evidence type="ECO:0000256" key="3">
    <source>
        <dbReference type="ARBA" id="ARBA00022723"/>
    </source>
</evidence>
<dbReference type="GO" id="GO:1990077">
    <property type="term" value="C:primosome complex"/>
    <property type="evidence" value="ECO:0007669"/>
    <property type="project" value="UniProtKB-KW"/>
</dbReference>
<dbReference type="PROSITE" id="PS51192">
    <property type="entry name" value="HELICASE_ATP_BIND_1"/>
    <property type="match status" value="1"/>
</dbReference>
<dbReference type="InterPro" id="IPR011545">
    <property type="entry name" value="DEAD/DEAH_box_helicase_dom"/>
</dbReference>
<evidence type="ECO:0000256" key="1">
    <source>
        <dbReference type="ARBA" id="ARBA00022515"/>
    </source>
</evidence>
<dbReference type="Gene3D" id="3.40.50.300">
    <property type="entry name" value="P-loop containing nucleotide triphosphate hydrolases"/>
    <property type="match status" value="2"/>
</dbReference>
<dbReference type="GO" id="GO:0003677">
    <property type="term" value="F:DNA binding"/>
    <property type="evidence" value="ECO:0007669"/>
    <property type="project" value="UniProtKB-KW"/>
</dbReference>
<dbReference type="GO" id="GO:0046872">
    <property type="term" value="F:metal ion binding"/>
    <property type="evidence" value="ECO:0007669"/>
    <property type="project" value="UniProtKB-KW"/>
</dbReference>
<dbReference type="InterPro" id="IPR042115">
    <property type="entry name" value="PriA_3primeBD_sf"/>
</dbReference>
<dbReference type="GO" id="GO:0006270">
    <property type="term" value="P:DNA replication initiation"/>
    <property type="evidence" value="ECO:0007669"/>
    <property type="project" value="TreeGrafter"/>
</dbReference>
<dbReference type="SUPFAM" id="SSF52540">
    <property type="entry name" value="P-loop containing nucleoside triphosphate hydrolases"/>
    <property type="match status" value="2"/>
</dbReference>
<evidence type="ECO:0000256" key="6">
    <source>
        <dbReference type="ARBA" id="ARBA00022806"/>
    </source>
</evidence>
<evidence type="ECO:0000256" key="4">
    <source>
        <dbReference type="ARBA" id="ARBA00022741"/>
    </source>
</evidence>
<evidence type="ECO:0000256" key="7">
    <source>
        <dbReference type="ARBA" id="ARBA00022833"/>
    </source>
</evidence>
<evidence type="ECO:0000256" key="5">
    <source>
        <dbReference type="ARBA" id="ARBA00022801"/>
    </source>
</evidence>
<dbReference type="NCBIfam" id="NF004070">
    <property type="entry name" value="PRK05580.2-2"/>
    <property type="match status" value="1"/>
</dbReference>
<dbReference type="Pfam" id="PF17764">
    <property type="entry name" value="PriA_3primeBD"/>
    <property type="match status" value="1"/>
</dbReference>
<dbReference type="Pfam" id="PF18319">
    <property type="entry name" value="Zn_ribbon_PriA"/>
    <property type="match status" value="1"/>
</dbReference>
<dbReference type="Gene3D" id="3.40.1440.60">
    <property type="entry name" value="PriA, 3(prime) DNA-binding domain"/>
    <property type="match status" value="1"/>
</dbReference>
<keyword evidence="3" id="KW-0479">Metal-binding</keyword>